<keyword evidence="4 6" id="KW-0391">Immunity</keyword>
<dbReference type="SMART" id="SM00701">
    <property type="entry name" value="PGRP"/>
    <property type="match status" value="1"/>
</dbReference>
<dbReference type="InterPro" id="IPR017331">
    <property type="entry name" value="Peptidoglycan_recognition"/>
</dbReference>
<dbReference type="PANTHER" id="PTHR11022:SF41">
    <property type="entry name" value="PEPTIDOGLYCAN-RECOGNITION PROTEIN LC-RELATED"/>
    <property type="match status" value="1"/>
</dbReference>
<protein>
    <recommendedName>
        <fullName evidence="6">Peptidoglycan-recognition protein</fullName>
    </recommendedName>
</protein>
<dbReference type="AlphaFoldDB" id="A0A344TAZ6"/>
<dbReference type="GO" id="GO:0009253">
    <property type="term" value="P:peptidoglycan catabolic process"/>
    <property type="evidence" value="ECO:0007669"/>
    <property type="project" value="InterPro"/>
</dbReference>
<dbReference type="CDD" id="cd06583">
    <property type="entry name" value="PGRP"/>
    <property type="match status" value="1"/>
</dbReference>
<feature type="disulfide bond" evidence="7">
    <location>
        <begin position="64"/>
        <end position="70"/>
    </location>
</feature>
<comment type="similarity">
    <text evidence="1 6">Belongs to the N-acetylmuramoyl-L-alanine amidase 2 family.</text>
</comment>
<evidence type="ECO:0000256" key="8">
    <source>
        <dbReference type="SAM" id="SignalP"/>
    </source>
</evidence>
<evidence type="ECO:0000259" key="9">
    <source>
        <dbReference type="SMART" id="SM00644"/>
    </source>
</evidence>
<evidence type="ECO:0000256" key="3">
    <source>
        <dbReference type="ARBA" id="ARBA00022729"/>
    </source>
</evidence>
<dbReference type="PIRSF" id="PIRSF037945">
    <property type="entry name" value="PGRPs"/>
    <property type="match status" value="1"/>
</dbReference>
<gene>
    <name evidence="11" type="primary">PGRP</name>
</gene>
<keyword evidence="5" id="KW-1015">Disulfide bond</keyword>
<keyword evidence="2 6" id="KW-0399">Innate immunity</keyword>
<dbReference type="GO" id="GO:0008270">
    <property type="term" value="F:zinc ion binding"/>
    <property type="evidence" value="ECO:0007669"/>
    <property type="project" value="InterPro"/>
</dbReference>
<dbReference type="PANTHER" id="PTHR11022">
    <property type="entry name" value="PEPTIDOGLYCAN RECOGNITION PROTEIN"/>
    <property type="match status" value="1"/>
</dbReference>
<evidence type="ECO:0000256" key="5">
    <source>
        <dbReference type="ARBA" id="ARBA00023157"/>
    </source>
</evidence>
<keyword evidence="3 8" id="KW-0732">Signal</keyword>
<dbReference type="InterPro" id="IPR006619">
    <property type="entry name" value="PGRP_domain_met/bac"/>
</dbReference>
<proteinExistence type="evidence at transcript level"/>
<dbReference type="FunFam" id="3.40.80.10:FF:000001">
    <property type="entry name" value="Peptidoglycan recognition protein 1"/>
    <property type="match status" value="1"/>
</dbReference>
<dbReference type="InterPro" id="IPR036505">
    <property type="entry name" value="Amidase/PGRP_sf"/>
</dbReference>
<reference evidence="11" key="1">
    <citation type="submission" date="2018-05" db="EMBL/GenBank/DDBJ databases">
        <title>Two novel short peptidoglycan recognition proteins (PGRPs) from the deep sea Vesicomyidae clam Archivesica packardana: identification, recombinant expression and bioactivity.</title>
        <authorList>
            <person name="Kong X."/>
            <person name="Zhang H."/>
        </authorList>
    </citation>
    <scope>NUCLEOTIDE SEQUENCE</scope>
</reference>
<sequence length="224" mass="24946">MHVYSMCVILCLATYTVHGRHVGSCSGITFVTRAQWGAREPKSTADINVPVPEFFVHHTDTHECFNISECCAMMRGIQDFHMDVRKWDDIGYNFLVGEDGNVYEGRGWTHVGAQVKGYNSKSFGTSIIGNYMKILPNVKALSALKSLLECGVELGNISPKYRLYGHRDAGHTTDCPGDVLYSEIRRWPHYSHEPPQHASLLAFTAKSALGARLHSLEDGNKLTS</sequence>
<feature type="domain" description="Peptidoglycan recognition protein family" evidence="10">
    <location>
        <begin position="28"/>
        <end position="170"/>
    </location>
</feature>
<dbReference type="GO" id="GO:0045087">
    <property type="term" value="P:innate immune response"/>
    <property type="evidence" value="ECO:0007669"/>
    <property type="project" value="UniProtKB-KW"/>
</dbReference>
<evidence type="ECO:0000313" key="11">
    <source>
        <dbReference type="EMBL" id="AXE15817.1"/>
    </source>
</evidence>
<accession>A0A344TAZ6</accession>
<dbReference type="Gene3D" id="3.40.80.10">
    <property type="entry name" value="Peptidoglycan recognition protein-like"/>
    <property type="match status" value="1"/>
</dbReference>
<dbReference type="EMBL" id="MH306208">
    <property type="protein sequence ID" value="AXE15817.1"/>
    <property type="molecule type" value="mRNA"/>
</dbReference>
<dbReference type="SMART" id="SM00644">
    <property type="entry name" value="Ami_2"/>
    <property type="match status" value="1"/>
</dbReference>
<feature type="signal peptide" evidence="8">
    <location>
        <begin position="1"/>
        <end position="19"/>
    </location>
</feature>
<evidence type="ECO:0000256" key="4">
    <source>
        <dbReference type="ARBA" id="ARBA00022859"/>
    </source>
</evidence>
<organism evidence="11">
    <name type="scientific">Archivesica packardana</name>
    <dbReference type="NCBI Taxonomy" id="1299447"/>
    <lineage>
        <taxon>Eukaryota</taxon>
        <taxon>Metazoa</taxon>
        <taxon>Spiralia</taxon>
        <taxon>Lophotrochozoa</taxon>
        <taxon>Mollusca</taxon>
        <taxon>Bivalvia</taxon>
        <taxon>Autobranchia</taxon>
        <taxon>Heteroconchia</taxon>
        <taxon>Euheterodonta</taxon>
        <taxon>Imparidentia</taxon>
        <taxon>Neoheterodontei</taxon>
        <taxon>Venerida</taxon>
        <taxon>Glossoidea</taxon>
        <taxon>Vesicomyidae</taxon>
        <taxon>Archivesica</taxon>
    </lineage>
</organism>
<dbReference type="GO" id="GO:0042834">
    <property type="term" value="F:peptidoglycan binding"/>
    <property type="evidence" value="ECO:0007669"/>
    <property type="project" value="InterPro"/>
</dbReference>
<evidence type="ECO:0000256" key="7">
    <source>
        <dbReference type="PIRSR" id="PIRSR037945-1"/>
    </source>
</evidence>
<dbReference type="GO" id="GO:0008745">
    <property type="term" value="F:N-acetylmuramoyl-L-alanine amidase activity"/>
    <property type="evidence" value="ECO:0007669"/>
    <property type="project" value="InterPro"/>
</dbReference>
<dbReference type="SUPFAM" id="SSF55846">
    <property type="entry name" value="N-acetylmuramoyl-L-alanine amidase-like"/>
    <property type="match status" value="1"/>
</dbReference>
<feature type="chain" id="PRO_5016997759" description="Peptidoglycan-recognition protein" evidence="8">
    <location>
        <begin position="20"/>
        <end position="224"/>
    </location>
</feature>
<dbReference type="InterPro" id="IPR002502">
    <property type="entry name" value="Amidase_domain"/>
</dbReference>
<dbReference type="InterPro" id="IPR015510">
    <property type="entry name" value="PGRP"/>
</dbReference>
<feature type="domain" description="N-acetylmuramoyl-L-alanine amidase" evidence="9">
    <location>
        <begin position="39"/>
        <end position="177"/>
    </location>
</feature>
<evidence type="ECO:0000256" key="2">
    <source>
        <dbReference type="ARBA" id="ARBA00022588"/>
    </source>
</evidence>
<evidence type="ECO:0000256" key="1">
    <source>
        <dbReference type="ARBA" id="ARBA00007553"/>
    </source>
</evidence>
<evidence type="ECO:0000256" key="6">
    <source>
        <dbReference type="PIRNR" id="PIRNR037945"/>
    </source>
</evidence>
<dbReference type="Pfam" id="PF01510">
    <property type="entry name" value="Amidase_2"/>
    <property type="match status" value="1"/>
</dbReference>
<evidence type="ECO:0000259" key="10">
    <source>
        <dbReference type="SMART" id="SM00701"/>
    </source>
</evidence>
<name>A0A344TAZ6_9BIVA</name>